<gene>
    <name evidence="1" type="ORF">GCM10010507_20670</name>
</gene>
<name>A0A918WGT2_STRCJ</name>
<dbReference type="EMBL" id="BMVB01000005">
    <property type="protein sequence ID" value="GHC45304.1"/>
    <property type="molecule type" value="Genomic_DNA"/>
</dbReference>
<reference evidence="1" key="2">
    <citation type="submission" date="2020-09" db="EMBL/GenBank/DDBJ databases">
        <authorList>
            <person name="Sun Q."/>
            <person name="Ohkuma M."/>
        </authorList>
    </citation>
    <scope>NUCLEOTIDE SEQUENCE</scope>
    <source>
        <strain evidence="1">JCM 4633</strain>
    </source>
</reference>
<dbReference type="Proteomes" id="UP000646244">
    <property type="component" value="Unassembled WGS sequence"/>
</dbReference>
<accession>A0A918WGT2</accession>
<organism evidence="1 2">
    <name type="scientific">Streptomyces cinnamoneus</name>
    <name type="common">Streptoverticillium cinnamoneum</name>
    <dbReference type="NCBI Taxonomy" id="53446"/>
    <lineage>
        <taxon>Bacteria</taxon>
        <taxon>Bacillati</taxon>
        <taxon>Actinomycetota</taxon>
        <taxon>Actinomycetes</taxon>
        <taxon>Kitasatosporales</taxon>
        <taxon>Streptomycetaceae</taxon>
        <taxon>Streptomyces</taxon>
        <taxon>Streptomyces cinnamoneus group</taxon>
    </lineage>
</organism>
<protein>
    <submittedName>
        <fullName evidence="1">Uncharacterized protein</fullName>
    </submittedName>
</protein>
<comment type="caution">
    <text evidence="1">The sequence shown here is derived from an EMBL/GenBank/DDBJ whole genome shotgun (WGS) entry which is preliminary data.</text>
</comment>
<reference evidence="1" key="1">
    <citation type="journal article" date="2014" name="Int. J. Syst. Evol. Microbiol.">
        <title>Complete genome sequence of Corynebacterium casei LMG S-19264T (=DSM 44701T), isolated from a smear-ripened cheese.</title>
        <authorList>
            <consortium name="US DOE Joint Genome Institute (JGI-PGF)"/>
            <person name="Walter F."/>
            <person name="Albersmeier A."/>
            <person name="Kalinowski J."/>
            <person name="Ruckert C."/>
        </authorList>
    </citation>
    <scope>NUCLEOTIDE SEQUENCE</scope>
    <source>
        <strain evidence="1">JCM 4633</strain>
    </source>
</reference>
<evidence type="ECO:0000313" key="1">
    <source>
        <dbReference type="EMBL" id="GHC45304.1"/>
    </source>
</evidence>
<sequence length="195" mass="21221">MNAYLGPLEHAGTRWVVGDPDRQGGAHLELCPEGIRTYIAGHEEELVPWGRFMGLSMEVTARRWSSSRTAGVLNAVFGEGDGGVNSNGSCLTGTVRHPYELWVGRFSHHARRYSWSEIMMAETLIQQLIAAGAAQRLGDPAWLDRVVALLTAERPRTPRRAAALVAHVLEAEAGIEIPKPLLNNGIPALTVEPTP</sequence>
<proteinExistence type="predicted"/>
<dbReference type="AlphaFoldDB" id="A0A918WGT2"/>
<evidence type="ECO:0000313" key="2">
    <source>
        <dbReference type="Proteomes" id="UP000646244"/>
    </source>
</evidence>